<dbReference type="PANTHER" id="PTHR43016:SF13">
    <property type="entry name" value="PRESEQUENCE PROTEASE, MITOCHONDRIAL"/>
    <property type="match status" value="1"/>
</dbReference>
<evidence type="ECO:0000256" key="8">
    <source>
        <dbReference type="ARBA" id="ARBA00022833"/>
    </source>
</evidence>
<evidence type="ECO:0000256" key="5">
    <source>
        <dbReference type="ARBA" id="ARBA00022670"/>
    </source>
</evidence>
<dbReference type="Proteomes" id="UP000295192">
    <property type="component" value="Unassembled WGS sequence"/>
</dbReference>
<proteinExistence type="inferred from homology"/>
<keyword evidence="10" id="KW-0482">Metalloprotease</keyword>
<dbReference type="FunFam" id="3.30.830.10:FF:000009">
    <property type="entry name" value="Presequence protease, mitochondrial"/>
    <property type="match status" value="2"/>
</dbReference>
<dbReference type="GO" id="GO:0004222">
    <property type="term" value="F:metalloendopeptidase activity"/>
    <property type="evidence" value="ECO:0007669"/>
    <property type="project" value="TreeGrafter"/>
</dbReference>
<evidence type="ECO:0000256" key="7">
    <source>
        <dbReference type="ARBA" id="ARBA00022801"/>
    </source>
</evidence>
<dbReference type="Pfam" id="PF00675">
    <property type="entry name" value="Peptidase_M16"/>
    <property type="match status" value="1"/>
</dbReference>
<dbReference type="FunFam" id="3.30.830.10:FF:000013">
    <property type="entry name" value="Mitochondrial presequence protease"/>
    <property type="match status" value="1"/>
</dbReference>
<name>A0A484B770_DRONA</name>
<reference evidence="13 14" key="1">
    <citation type="journal article" date="2019" name="J. Hered.">
        <title>An Improved Genome Assembly for Drosophila navojoa, the Basal Species in the mojavensis Cluster.</title>
        <authorList>
            <person name="Vanderlinde T."/>
            <person name="Dupim E.G."/>
            <person name="Nazario-Yepiz N.O."/>
            <person name="Carvalho A.B."/>
        </authorList>
    </citation>
    <scope>NUCLEOTIDE SEQUENCE [LARGE SCALE GENOMIC DNA]</scope>
    <source>
        <strain evidence="13">Navoj_Jal97</strain>
        <tissue evidence="13">Whole organism</tissue>
    </source>
</reference>
<dbReference type="EMBL" id="LSRL02000096">
    <property type="protein sequence ID" value="TDG44717.1"/>
    <property type="molecule type" value="Genomic_DNA"/>
</dbReference>
<sequence>MRRSVRYLNRVPRSLRRALHVEDIVRGYCAEAASHRESPQVVAERDYKYKEGQFYHGFQCERVEYIPDFELTSHTLRHKESGLELWYIDRNDTNNVFSINFRTPPEDSTGAAHVLEHLALNGSAKYSIRDPFFKMLNRSVATNMNALTAPDQTVYIFSSRNETDFRNIQRIYLDSVFRPNLLYLDFLQEGWRLEHSHVHDRQSEIIIKGIVYNEMIGIFSENSRLFRKGLMSNLLPELAYKYTAGGDPLEIPNLTHSRLVQYHQKYYHPSNGRIFCYGSFDLMETLEFLNEEYLCDYDAIDTSYSYIPLHPRWSFPRNVHLPCRLVNMGVSKEKQSQIGCALLMCDRTAVQEVFELNVLTELLIRGPNSAFYKGLVDPNFSGGFNRHTGYYFTSRDTYFAVGLQDVRIADFDRFHELFQQTIHKTIIEGFDPMHVESVLHNLELNVRHRRADDGNNILFNSMALWNHGGDVFANLRILEMMGRLRVRLRDNKNYLQQKVEKYFLANSHKLTLTMSPDESYSENFRKAERKLIYQKINELSPEKLGKIYQNGLQLEAAQKAKENTNILPCLSLDDVEEPMGNPQLTERLIESVPTQLCQVPTNDITYLNCLFNITALSHEDAMLVPLFCSVFKNMGTSKHDFREFDKMILSKTANFDFKLKVVENVKDGKSYKMGLLMTTYALDKNVKDMFALCEELLLDFELNDTDRLKMLIENYISKLSVGIAVSGHTYAMLCSAALVSDAGKLKSHLLGIDHIDFMKRYTQQNSTEEIRDRLKAIGAKVFSKSNMRVAINTSEAFQPTALEHYRTFLKKLPKLKNMNKKSQLKLFKPSFHHYAMNFPVNYCAKSFFAVPYLHEDHPVLRVLAKLVSAKYLLPVVREQNGAYGTGARIGYDGLFHFYSYRDPHSTRTLDVFDKTYEWLTAMSDKLDHQMLFEAKLGVLQLLDWPTAPGEVGLDYFILRVSHEEYCKYRSRVLSALPRPLRVLPGQTAGRCFKSTQVTLNEGKRGPSAESKLALDGDLPHIMGDRKYKYSEGQVYHGFQCERIEYIPDFELVSCTLRHLGTGTELWYIDRNDTNNVFSINFRTTPFDSTGLPHILEHLALCGSKNFPVRDPFFKMLNRSVATFMNAMTGPDYTLYPFSTMNEVDFRNLQKIYLDAVFRPNLAYLDFLQEGWRLEHKELNNRDSELVIKGVVYNEMKGAFSENSQVFIQNLLNNMLPDHTYGYVSGGNPLEIPKLTHTDLVKFHQKYYHPSNARMFCYGSFDLLKTLAFVDSEYLSQHSRIDNSYSRIPNQRPWSQPRNVHIPSRLDNMGATFDRQNQIAIALLMCDSTDIQESFELNVLSDLLIRGPNSAFYKSLIEPNFSGGYNQSTGFSSDCRDTYFVVGLQDLRVEDFKRFNELFDQTVQKTIEEGFEAQHIESILHNLELSLKHQSPHFGNALLFNSTSLWNHDGDIVSSLRVSEMISQLRCCLKENKNYLQQKMEKYFANNTHKLTLTMSPDEMYEENFKQAEAEMLRQKVSALDSKKRKEIYTNGLKLEASQKAKECTDVLPCLTLSDVKEPPKLPTIETKTIVDVPTQLCKVPTNEISYLKCLFNITGLTRDELMLIPLFSNVIDDMGTKNHNFRDFDKLILSKTAGIDFKLNFVESVKDAKSYQLGLMMTTHALDKNVKDMFGLCEELLLNYKLDDTDRLKMLIENYISNISVGIASSGHLYAMLSAAALVSDAAKLKSLLSGVDHIDFMKKYVEQNSTEDIRDRLKAIGAKVFSKSNMRVAINTSEAFQPTALEHYQNFLQKLPTLKDMNKSNELKLLEPSFQHYVMNIPVNYCAKSFFAVPYLHEDHPVLRVLAKLVSAKYLLPVVREQNGAYGAGAKIGSDGIFAFFSYRDPHSTKTLDAFDRTYDWLLAESNKLDQQTLFEAKLGVLQQLDSPTAPGNIGIDFFLYGVSQEMFVKYRSRVLSVTLDELQAVIDKYFKEEPQHVGKCILGPANENLEQETKLKWKIIS</sequence>
<protein>
    <recommendedName>
        <fullName evidence="4">Presequence protease, mitochondrial</fullName>
    </recommendedName>
</protein>
<dbReference type="GO" id="GO:0016485">
    <property type="term" value="P:protein processing"/>
    <property type="evidence" value="ECO:0007669"/>
    <property type="project" value="TreeGrafter"/>
</dbReference>
<dbReference type="Pfam" id="PF08367">
    <property type="entry name" value="M16C_assoc"/>
    <property type="match status" value="2"/>
</dbReference>
<dbReference type="Gene3D" id="3.30.830.10">
    <property type="entry name" value="Metalloenzyme, LuxS/M16 peptidase-like"/>
    <property type="match status" value="8"/>
</dbReference>
<dbReference type="Pfam" id="PF22516">
    <property type="entry name" value="PreP_C"/>
    <property type="match status" value="2"/>
</dbReference>
<keyword evidence="7" id="KW-0378">Hydrolase</keyword>
<comment type="cofactor">
    <cofactor evidence="1">
        <name>Zn(2+)</name>
        <dbReference type="ChEBI" id="CHEBI:29105"/>
    </cofactor>
</comment>
<keyword evidence="6" id="KW-0479">Metal-binding</keyword>
<feature type="domain" description="Peptidase M16C associated" evidence="12">
    <location>
        <begin position="1494"/>
        <end position="1741"/>
    </location>
</feature>
<comment type="subcellular location">
    <subcellularLocation>
        <location evidence="2">Mitochondrion</location>
    </subcellularLocation>
</comment>
<keyword evidence="14" id="KW-1185">Reference proteome</keyword>
<dbReference type="InterPro" id="IPR055130">
    <property type="entry name" value="PreP_C"/>
</dbReference>
<dbReference type="STRING" id="7232.A0A484B770"/>
<dbReference type="InterPro" id="IPR011765">
    <property type="entry name" value="Pept_M16_N"/>
</dbReference>
<evidence type="ECO:0000313" key="13">
    <source>
        <dbReference type="EMBL" id="TDG44717.1"/>
    </source>
</evidence>
<accession>A0A484B770</accession>
<keyword evidence="9" id="KW-0809">Transit peptide</keyword>
<dbReference type="OrthoDB" id="10250783at2759"/>
<evidence type="ECO:0000256" key="1">
    <source>
        <dbReference type="ARBA" id="ARBA00001947"/>
    </source>
</evidence>
<dbReference type="GO" id="GO:0005759">
    <property type="term" value="C:mitochondrial matrix"/>
    <property type="evidence" value="ECO:0007669"/>
    <property type="project" value="TreeGrafter"/>
</dbReference>
<dbReference type="FunFam" id="3.30.830.10:FF:000011">
    <property type="entry name" value="Presequence protease, mitochondrial"/>
    <property type="match status" value="2"/>
</dbReference>
<dbReference type="InterPro" id="IPR011249">
    <property type="entry name" value="Metalloenz_LuxS/M16"/>
</dbReference>
<dbReference type="InterPro" id="IPR007863">
    <property type="entry name" value="Peptidase_M16_C"/>
</dbReference>
<feature type="domain" description="Peptidase M16C associated" evidence="12">
    <location>
        <begin position="514"/>
        <end position="761"/>
    </location>
</feature>
<evidence type="ECO:0000256" key="9">
    <source>
        <dbReference type="ARBA" id="ARBA00022946"/>
    </source>
</evidence>
<dbReference type="GO" id="GO:0046872">
    <property type="term" value="F:metal ion binding"/>
    <property type="evidence" value="ECO:0007669"/>
    <property type="project" value="UniProtKB-KW"/>
</dbReference>
<evidence type="ECO:0000259" key="12">
    <source>
        <dbReference type="SMART" id="SM01264"/>
    </source>
</evidence>
<evidence type="ECO:0000256" key="10">
    <source>
        <dbReference type="ARBA" id="ARBA00023049"/>
    </source>
</evidence>
<organism evidence="13 14">
    <name type="scientific">Drosophila navojoa</name>
    <name type="common">Fruit fly</name>
    <dbReference type="NCBI Taxonomy" id="7232"/>
    <lineage>
        <taxon>Eukaryota</taxon>
        <taxon>Metazoa</taxon>
        <taxon>Ecdysozoa</taxon>
        <taxon>Arthropoda</taxon>
        <taxon>Hexapoda</taxon>
        <taxon>Insecta</taxon>
        <taxon>Pterygota</taxon>
        <taxon>Neoptera</taxon>
        <taxon>Endopterygota</taxon>
        <taxon>Diptera</taxon>
        <taxon>Brachycera</taxon>
        <taxon>Muscomorpha</taxon>
        <taxon>Ephydroidea</taxon>
        <taxon>Drosophilidae</taxon>
        <taxon>Drosophila</taxon>
    </lineage>
</organism>
<evidence type="ECO:0000256" key="11">
    <source>
        <dbReference type="ARBA" id="ARBA00023128"/>
    </source>
</evidence>
<comment type="similarity">
    <text evidence="3">Belongs to the peptidase M16 family. PreP subfamily.</text>
</comment>
<evidence type="ECO:0000256" key="3">
    <source>
        <dbReference type="ARBA" id="ARBA00007575"/>
    </source>
</evidence>
<dbReference type="InterPro" id="IPR013578">
    <property type="entry name" value="Peptidase_M16C_assoc"/>
</dbReference>
<keyword evidence="5" id="KW-0645">Protease</keyword>
<dbReference type="Pfam" id="PF05193">
    <property type="entry name" value="Peptidase_M16_C"/>
    <property type="match status" value="2"/>
</dbReference>
<evidence type="ECO:0000256" key="6">
    <source>
        <dbReference type="ARBA" id="ARBA00022723"/>
    </source>
</evidence>
<dbReference type="SMART" id="SM01264">
    <property type="entry name" value="M16C_associated"/>
    <property type="match status" value="2"/>
</dbReference>
<dbReference type="PANTHER" id="PTHR43016">
    <property type="entry name" value="PRESEQUENCE PROTEASE"/>
    <property type="match status" value="1"/>
</dbReference>
<dbReference type="SUPFAM" id="SSF63411">
    <property type="entry name" value="LuxS/MPP-like metallohydrolase"/>
    <property type="match status" value="8"/>
</dbReference>
<evidence type="ECO:0000256" key="2">
    <source>
        <dbReference type="ARBA" id="ARBA00004173"/>
    </source>
</evidence>
<keyword evidence="8" id="KW-0862">Zinc</keyword>
<evidence type="ECO:0000313" key="14">
    <source>
        <dbReference type="Proteomes" id="UP000295192"/>
    </source>
</evidence>
<keyword evidence="11" id="KW-0496">Mitochondrion</keyword>
<gene>
    <name evidence="13" type="ORF">AWZ03_008858</name>
</gene>
<evidence type="ECO:0000256" key="4">
    <source>
        <dbReference type="ARBA" id="ARBA00020167"/>
    </source>
</evidence>
<comment type="caution">
    <text evidence="13">The sequence shown here is derived from an EMBL/GenBank/DDBJ whole genome shotgun (WGS) entry which is preliminary data.</text>
</comment>